<accession>A0ACA9QB31</accession>
<comment type="caution">
    <text evidence="1">The sequence shown here is derived from an EMBL/GenBank/DDBJ whole genome shotgun (WGS) entry which is preliminary data.</text>
</comment>
<evidence type="ECO:0000313" key="2">
    <source>
        <dbReference type="Proteomes" id="UP000789920"/>
    </source>
</evidence>
<gene>
    <name evidence="1" type="ORF">RPERSI_LOCUS13454</name>
</gene>
<sequence>KISELRKKYTELKIFEFKAKDRKKTNLITKLKHDVSLIKKQNLQNKDNRYTDNAKY</sequence>
<protein>
    <submittedName>
        <fullName evidence="1">21729_t:CDS:1</fullName>
    </submittedName>
</protein>
<feature type="non-terminal residue" evidence="1">
    <location>
        <position position="1"/>
    </location>
</feature>
<dbReference type="EMBL" id="CAJVQC010029895">
    <property type="protein sequence ID" value="CAG8744003.1"/>
    <property type="molecule type" value="Genomic_DNA"/>
</dbReference>
<proteinExistence type="predicted"/>
<name>A0ACA9QB31_9GLOM</name>
<evidence type="ECO:0000313" key="1">
    <source>
        <dbReference type="EMBL" id="CAG8744003.1"/>
    </source>
</evidence>
<organism evidence="1 2">
    <name type="scientific">Racocetra persica</name>
    <dbReference type="NCBI Taxonomy" id="160502"/>
    <lineage>
        <taxon>Eukaryota</taxon>
        <taxon>Fungi</taxon>
        <taxon>Fungi incertae sedis</taxon>
        <taxon>Mucoromycota</taxon>
        <taxon>Glomeromycotina</taxon>
        <taxon>Glomeromycetes</taxon>
        <taxon>Diversisporales</taxon>
        <taxon>Gigasporaceae</taxon>
        <taxon>Racocetra</taxon>
    </lineage>
</organism>
<dbReference type="Proteomes" id="UP000789920">
    <property type="component" value="Unassembled WGS sequence"/>
</dbReference>
<keyword evidence="2" id="KW-1185">Reference proteome</keyword>
<reference evidence="1" key="1">
    <citation type="submission" date="2021-06" db="EMBL/GenBank/DDBJ databases">
        <authorList>
            <person name="Kallberg Y."/>
            <person name="Tangrot J."/>
            <person name="Rosling A."/>
        </authorList>
    </citation>
    <scope>NUCLEOTIDE SEQUENCE</scope>
    <source>
        <strain evidence="1">MA461A</strain>
    </source>
</reference>